<gene>
    <name evidence="10" type="ORF">THII_2969</name>
</gene>
<dbReference type="PROSITE" id="PS50109">
    <property type="entry name" value="HIS_KIN"/>
    <property type="match status" value="1"/>
</dbReference>
<dbReference type="STRING" id="40754.THII_2969"/>
<dbReference type="PRINTS" id="PR00344">
    <property type="entry name" value="BCTRLSENSOR"/>
</dbReference>
<keyword evidence="7" id="KW-0175">Coiled coil</keyword>
<dbReference type="Proteomes" id="UP000031623">
    <property type="component" value="Chromosome"/>
</dbReference>
<dbReference type="GO" id="GO:0009927">
    <property type="term" value="F:histidine phosphotransfer kinase activity"/>
    <property type="evidence" value="ECO:0007669"/>
    <property type="project" value="TreeGrafter"/>
</dbReference>
<keyword evidence="6" id="KW-0902">Two-component regulatory system</keyword>
<evidence type="ECO:0000259" key="9">
    <source>
        <dbReference type="PROSITE" id="PS50109"/>
    </source>
</evidence>
<keyword evidence="4" id="KW-0808">Transferase</keyword>
<dbReference type="HOGENOM" id="CLU_382964_0_0_6"/>
<dbReference type="OrthoDB" id="5620088at2"/>
<protein>
    <recommendedName>
        <fullName evidence="2">histidine kinase</fullName>
        <ecNumber evidence="2">2.7.13.3</ecNumber>
    </recommendedName>
</protein>
<dbReference type="InterPro" id="IPR003594">
    <property type="entry name" value="HATPase_dom"/>
</dbReference>
<keyword evidence="8" id="KW-1133">Transmembrane helix</keyword>
<evidence type="ECO:0000256" key="1">
    <source>
        <dbReference type="ARBA" id="ARBA00000085"/>
    </source>
</evidence>
<dbReference type="Gene3D" id="1.10.287.130">
    <property type="match status" value="1"/>
</dbReference>
<comment type="catalytic activity">
    <reaction evidence="1">
        <text>ATP + protein L-histidine = ADP + protein N-phospho-L-histidine.</text>
        <dbReference type="EC" id="2.7.13.3"/>
    </reaction>
</comment>
<dbReference type="KEGG" id="tig:THII_2969"/>
<dbReference type="InterPro" id="IPR036890">
    <property type="entry name" value="HATPase_C_sf"/>
</dbReference>
<dbReference type="InterPro" id="IPR003661">
    <property type="entry name" value="HisK_dim/P_dom"/>
</dbReference>
<evidence type="ECO:0000313" key="11">
    <source>
        <dbReference type="Proteomes" id="UP000031623"/>
    </source>
</evidence>
<evidence type="ECO:0000256" key="8">
    <source>
        <dbReference type="SAM" id="Phobius"/>
    </source>
</evidence>
<evidence type="ECO:0000313" key="10">
    <source>
        <dbReference type="EMBL" id="BAP57266.1"/>
    </source>
</evidence>
<keyword evidence="3" id="KW-0597">Phosphoprotein</keyword>
<organism evidence="10 11">
    <name type="scientific">Thioploca ingrica</name>
    <dbReference type="NCBI Taxonomy" id="40754"/>
    <lineage>
        <taxon>Bacteria</taxon>
        <taxon>Pseudomonadati</taxon>
        <taxon>Pseudomonadota</taxon>
        <taxon>Gammaproteobacteria</taxon>
        <taxon>Thiotrichales</taxon>
        <taxon>Thiotrichaceae</taxon>
        <taxon>Thioploca</taxon>
    </lineage>
</organism>
<reference evidence="10 11" key="1">
    <citation type="journal article" date="2014" name="ISME J.">
        <title>Ecophysiology of Thioploca ingrica as revealed by the complete genome sequence supplemented with proteomic evidence.</title>
        <authorList>
            <person name="Kojima H."/>
            <person name="Ogura Y."/>
            <person name="Yamamoto N."/>
            <person name="Togashi T."/>
            <person name="Mori H."/>
            <person name="Watanabe T."/>
            <person name="Nemoto F."/>
            <person name="Kurokawa K."/>
            <person name="Hayashi T."/>
            <person name="Fukui M."/>
        </authorList>
    </citation>
    <scope>NUCLEOTIDE SEQUENCE [LARGE SCALE GENOMIC DNA]</scope>
</reference>
<dbReference type="InterPro" id="IPR036097">
    <property type="entry name" value="HisK_dim/P_sf"/>
</dbReference>
<evidence type="ECO:0000256" key="2">
    <source>
        <dbReference type="ARBA" id="ARBA00012438"/>
    </source>
</evidence>
<keyword evidence="8" id="KW-0812">Transmembrane</keyword>
<evidence type="ECO:0000256" key="7">
    <source>
        <dbReference type="SAM" id="Coils"/>
    </source>
</evidence>
<dbReference type="GO" id="GO:0000155">
    <property type="term" value="F:phosphorelay sensor kinase activity"/>
    <property type="evidence" value="ECO:0007669"/>
    <property type="project" value="InterPro"/>
</dbReference>
<feature type="coiled-coil region" evidence="7">
    <location>
        <begin position="438"/>
        <end position="477"/>
    </location>
</feature>
<dbReference type="SUPFAM" id="SSF47384">
    <property type="entry name" value="Homodimeric domain of signal transducing histidine kinase"/>
    <property type="match status" value="1"/>
</dbReference>
<dbReference type="Pfam" id="PF00512">
    <property type="entry name" value="HisKA"/>
    <property type="match status" value="1"/>
</dbReference>
<dbReference type="CDD" id="cd16922">
    <property type="entry name" value="HATPase_EvgS-ArcB-TorS-like"/>
    <property type="match status" value="1"/>
</dbReference>
<keyword evidence="8" id="KW-0472">Membrane</keyword>
<dbReference type="EC" id="2.7.13.3" evidence="2"/>
<evidence type="ECO:0000256" key="5">
    <source>
        <dbReference type="ARBA" id="ARBA00022777"/>
    </source>
</evidence>
<dbReference type="AlphaFoldDB" id="A0A090BVQ5"/>
<feature type="domain" description="Histidine kinase" evidence="9">
    <location>
        <begin position="491"/>
        <end position="713"/>
    </location>
</feature>
<keyword evidence="5 10" id="KW-0418">Kinase</keyword>
<evidence type="ECO:0000256" key="4">
    <source>
        <dbReference type="ARBA" id="ARBA00022679"/>
    </source>
</evidence>
<feature type="transmembrane region" description="Helical" evidence="8">
    <location>
        <begin position="330"/>
        <end position="351"/>
    </location>
</feature>
<name>A0A090BVQ5_9GAMM</name>
<dbReference type="SMART" id="SM00388">
    <property type="entry name" value="HisKA"/>
    <property type="match status" value="1"/>
</dbReference>
<dbReference type="EMBL" id="AP014633">
    <property type="protein sequence ID" value="BAP57266.1"/>
    <property type="molecule type" value="Genomic_DNA"/>
</dbReference>
<sequence>MSHNALSIKFILLFFSLIVALTLILAVAAFLNKHTRLQNQLAYLQLQQNVNEQAQKLDQEIELAKQSVHRLKGYVSLLDMKSADINESLAFLQNLMADNLQFENNHYSNYVALEPSQAREYFNQRGKLLLVHKNVALRDTVRYNKPQYMLQNSWKEPGYANDPRKSWYYLSKYNQDIQITPIYFDSDYTNLSMFSISQGLYEHRTFQGVVGVSILVDAFFEEIENTSFGQSGGMLIADYQKGTLLSKIGNLGSSKLAFLRATERESLNLYSNDLKQPFWKDILNQDIPYQEIKVTDDFYTITSKRLQILPWTLVSYQKTAELANNKPFSVTYFIVLATFVLILFILMGLTLRKLVIVPLAELFELTTRVLNQPSENLPKLTSGTIELRQLAEAILQIVSKTIKLNNERAECIKRLQASRLAQVEQSRQIEQCQAELGKVNLETQNSRTESQKARLQIQKARVEIQKYKLEAQRAKVQSHAANQAKAQFLANMSHELRTPMNAIIGYTEMLQEDAREQGQHDFIPDLQKIHGASYHLLDLINNLFDMSRIESSQMELYIETFDIVPMIQDVAITIAPLLEKQANILKLNCDSALGTMSADLTKVRQNLLNLLSNANKFSKQSTIYLTATRQTEEGIDWILFSVADQGIGMTPEQIRKLFQAFTQIDSSPTRKYGGSGLGLAITKQFCQIMGGDILVESQFGQGSTFVMRLPAQVNPIEPLEEE</sequence>
<dbReference type="PANTHER" id="PTHR43047:SF72">
    <property type="entry name" value="OSMOSENSING HISTIDINE PROTEIN KINASE SLN1"/>
    <property type="match status" value="1"/>
</dbReference>
<dbReference type="CDD" id="cd00082">
    <property type="entry name" value="HisKA"/>
    <property type="match status" value="1"/>
</dbReference>
<dbReference type="SUPFAM" id="SSF55874">
    <property type="entry name" value="ATPase domain of HSP90 chaperone/DNA topoisomerase II/histidine kinase"/>
    <property type="match status" value="1"/>
</dbReference>
<dbReference type="GO" id="GO:0005886">
    <property type="term" value="C:plasma membrane"/>
    <property type="evidence" value="ECO:0007669"/>
    <property type="project" value="TreeGrafter"/>
</dbReference>
<proteinExistence type="predicted"/>
<accession>A0A090BVQ5</accession>
<dbReference type="Gene3D" id="3.30.565.10">
    <property type="entry name" value="Histidine kinase-like ATPase, C-terminal domain"/>
    <property type="match status" value="1"/>
</dbReference>
<dbReference type="InterPro" id="IPR004358">
    <property type="entry name" value="Sig_transdc_His_kin-like_C"/>
</dbReference>
<dbReference type="PANTHER" id="PTHR43047">
    <property type="entry name" value="TWO-COMPONENT HISTIDINE PROTEIN KINASE"/>
    <property type="match status" value="1"/>
</dbReference>
<dbReference type="Pfam" id="PF02518">
    <property type="entry name" value="HATPase_c"/>
    <property type="match status" value="1"/>
</dbReference>
<dbReference type="Gene3D" id="3.30.450.20">
    <property type="entry name" value="PAS domain"/>
    <property type="match status" value="1"/>
</dbReference>
<dbReference type="InterPro" id="IPR005467">
    <property type="entry name" value="His_kinase_dom"/>
</dbReference>
<evidence type="ECO:0000256" key="6">
    <source>
        <dbReference type="ARBA" id="ARBA00023012"/>
    </source>
</evidence>
<keyword evidence="11" id="KW-1185">Reference proteome</keyword>
<dbReference type="FunFam" id="3.30.565.10:FF:000010">
    <property type="entry name" value="Sensor histidine kinase RcsC"/>
    <property type="match status" value="1"/>
</dbReference>
<dbReference type="SMART" id="SM00387">
    <property type="entry name" value="HATPase_c"/>
    <property type="match status" value="1"/>
</dbReference>
<evidence type="ECO:0000256" key="3">
    <source>
        <dbReference type="ARBA" id="ARBA00022553"/>
    </source>
</evidence>